<feature type="domain" description="TLDc" evidence="1">
    <location>
        <begin position="171"/>
        <end position="262"/>
    </location>
</feature>
<dbReference type="Pfam" id="PF07534">
    <property type="entry name" value="TLD"/>
    <property type="match status" value="1"/>
</dbReference>
<accession>K0R9X4</accession>
<evidence type="ECO:0000313" key="2">
    <source>
        <dbReference type="EMBL" id="EJK45711.1"/>
    </source>
</evidence>
<dbReference type="Gene3D" id="3.30.710.10">
    <property type="entry name" value="Potassium Channel Kv1.1, Chain A"/>
    <property type="match status" value="1"/>
</dbReference>
<comment type="caution">
    <text evidence="2">The sequence shown here is derived from an EMBL/GenBank/DDBJ whole genome shotgun (WGS) entry which is preliminary data.</text>
</comment>
<reference evidence="2 3" key="1">
    <citation type="journal article" date="2012" name="Genome Biol.">
        <title>Genome and low-iron response of an oceanic diatom adapted to chronic iron limitation.</title>
        <authorList>
            <person name="Lommer M."/>
            <person name="Specht M."/>
            <person name="Roy A.S."/>
            <person name="Kraemer L."/>
            <person name="Andreson R."/>
            <person name="Gutowska M.A."/>
            <person name="Wolf J."/>
            <person name="Bergner S.V."/>
            <person name="Schilhabel M.B."/>
            <person name="Klostermeier U.C."/>
            <person name="Beiko R.G."/>
            <person name="Rosenstiel P."/>
            <person name="Hippler M."/>
            <person name="Laroche J."/>
        </authorList>
    </citation>
    <scope>NUCLEOTIDE SEQUENCE [LARGE SCALE GENOMIC DNA]</scope>
    <source>
        <strain evidence="2 3">CCMP1005</strain>
    </source>
</reference>
<dbReference type="OMA" id="SWESACE"/>
<dbReference type="SUPFAM" id="SSF54695">
    <property type="entry name" value="POZ domain"/>
    <property type="match status" value="1"/>
</dbReference>
<feature type="non-terminal residue" evidence="2">
    <location>
        <position position="262"/>
    </location>
</feature>
<dbReference type="Pfam" id="PF02214">
    <property type="entry name" value="BTB_2"/>
    <property type="match status" value="1"/>
</dbReference>
<dbReference type="OrthoDB" id="79493at2759"/>
<name>K0R9X4_THAOC</name>
<protein>
    <recommendedName>
        <fullName evidence="1">TLDc domain-containing protein</fullName>
    </recommendedName>
</protein>
<dbReference type="PANTHER" id="PTHR14499:SF136">
    <property type="entry name" value="GH08630P"/>
    <property type="match status" value="1"/>
</dbReference>
<keyword evidence="3" id="KW-1185">Reference proteome</keyword>
<dbReference type="PANTHER" id="PTHR14499">
    <property type="entry name" value="POTASSIUM CHANNEL TETRAMERIZATION DOMAIN-CONTAINING"/>
    <property type="match status" value="1"/>
</dbReference>
<dbReference type="InterPro" id="IPR006571">
    <property type="entry name" value="TLDc_dom"/>
</dbReference>
<dbReference type="EMBL" id="AGNL01048303">
    <property type="protein sequence ID" value="EJK45711.1"/>
    <property type="molecule type" value="Genomic_DNA"/>
</dbReference>
<dbReference type="Proteomes" id="UP000266841">
    <property type="component" value="Unassembled WGS sequence"/>
</dbReference>
<evidence type="ECO:0000259" key="1">
    <source>
        <dbReference type="PROSITE" id="PS51886"/>
    </source>
</evidence>
<dbReference type="InterPro" id="IPR011333">
    <property type="entry name" value="SKP1/BTB/POZ_sf"/>
</dbReference>
<gene>
    <name evidence="2" type="ORF">THAOC_35659</name>
</gene>
<dbReference type="GO" id="GO:0051260">
    <property type="term" value="P:protein homooligomerization"/>
    <property type="evidence" value="ECO:0007669"/>
    <property type="project" value="InterPro"/>
</dbReference>
<sequence length="262" mass="29277">MDDIFEDIEGSNSALLGEEEKIAQAYRMFVGDLNAAENAIRRRAQALAARKEQAAQSHGNPMASDEDVIEVNAGGVIVAARRGTLCQLQGSRFQALFDGRWQKRLQKDRQGRIFLDINPIYFRAILESLREMKHPADFGASKPSIDGEHYRTLYLYSKMLGVLDAVQVYDICENSKVLASDESFAAVRDLIDNDGDWTLLHRSTRDGFDVGSFHENCHSKGRTVTIIETVDGHVLGGYKLGPWGSNATLRNDFLFSMKLAYP</sequence>
<dbReference type="AlphaFoldDB" id="K0R9X4"/>
<organism evidence="2 3">
    <name type="scientific">Thalassiosira oceanica</name>
    <name type="common">Marine diatom</name>
    <dbReference type="NCBI Taxonomy" id="159749"/>
    <lineage>
        <taxon>Eukaryota</taxon>
        <taxon>Sar</taxon>
        <taxon>Stramenopiles</taxon>
        <taxon>Ochrophyta</taxon>
        <taxon>Bacillariophyta</taxon>
        <taxon>Coscinodiscophyceae</taxon>
        <taxon>Thalassiosirophycidae</taxon>
        <taxon>Thalassiosirales</taxon>
        <taxon>Thalassiosiraceae</taxon>
        <taxon>Thalassiosira</taxon>
    </lineage>
</organism>
<evidence type="ECO:0000313" key="3">
    <source>
        <dbReference type="Proteomes" id="UP000266841"/>
    </source>
</evidence>
<proteinExistence type="predicted"/>
<dbReference type="PROSITE" id="PS51886">
    <property type="entry name" value="TLDC"/>
    <property type="match status" value="1"/>
</dbReference>
<dbReference type="InterPro" id="IPR003131">
    <property type="entry name" value="T1-type_BTB"/>
</dbReference>